<evidence type="ECO:0000256" key="9">
    <source>
        <dbReference type="ARBA" id="ARBA00023224"/>
    </source>
</evidence>
<dbReference type="eggNOG" id="KOG3656">
    <property type="taxonomic scope" value="Eukaryota"/>
</dbReference>
<dbReference type="PANTHER" id="PTHR24248">
    <property type="entry name" value="ADRENERGIC RECEPTOR-RELATED G-PROTEIN COUPLED RECEPTOR"/>
    <property type="match status" value="1"/>
</dbReference>
<dbReference type="GO" id="GO:0004930">
    <property type="term" value="F:G protein-coupled receptor activity"/>
    <property type="evidence" value="ECO:0007669"/>
    <property type="project" value="UniProtKB-KW"/>
</dbReference>
<gene>
    <name evidence="13" type="primary">20196107</name>
    <name evidence="12" type="ORF">HELRODRAFT_128882</name>
</gene>
<keyword evidence="2" id="KW-1003">Cell membrane</keyword>
<evidence type="ECO:0000256" key="4">
    <source>
        <dbReference type="ARBA" id="ARBA00022989"/>
    </source>
</evidence>
<dbReference type="OrthoDB" id="5957871at2759"/>
<dbReference type="Proteomes" id="UP000015101">
    <property type="component" value="Unassembled WGS sequence"/>
</dbReference>
<proteinExistence type="predicted"/>
<evidence type="ECO:0000313" key="13">
    <source>
        <dbReference type="EnsemblMetazoa" id="HelroP128882"/>
    </source>
</evidence>
<keyword evidence="14" id="KW-1185">Reference proteome</keyword>
<evidence type="ECO:0000313" key="14">
    <source>
        <dbReference type="Proteomes" id="UP000015101"/>
    </source>
</evidence>
<keyword evidence="5" id="KW-0297">G-protein coupled receptor</keyword>
<feature type="transmembrane region" description="Helical" evidence="10">
    <location>
        <begin position="49"/>
        <end position="71"/>
    </location>
</feature>
<evidence type="ECO:0000256" key="5">
    <source>
        <dbReference type="ARBA" id="ARBA00023040"/>
    </source>
</evidence>
<dbReference type="RefSeq" id="XP_009015145.1">
    <property type="nucleotide sequence ID" value="XM_009016897.1"/>
</dbReference>
<dbReference type="GeneID" id="20196107"/>
<dbReference type="InterPro" id="IPR017452">
    <property type="entry name" value="GPCR_Rhodpsn_7TM"/>
</dbReference>
<dbReference type="HOGENOM" id="CLU_167791_2_0_1"/>
<evidence type="ECO:0000256" key="3">
    <source>
        <dbReference type="ARBA" id="ARBA00022692"/>
    </source>
</evidence>
<evidence type="ECO:0000256" key="8">
    <source>
        <dbReference type="ARBA" id="ARBA00023180"/>
    </source>
</evidence>
<dbReference type="Gene3D" id="1.20.1070.10">
    <property type="entry name" value="Rhodopsin 7-helix transmembrane proteins"/>
    <property type="match status" value="1"/>
</dbReference>
<reference evidence="13" key="3">
    <citation type="submission" date="2015-06" db="UniProtKB">
        <authorList>
            <consortium name="EnsemblMetazoa"/>
        </authorList>
    </citation>
    <scope>IDENTIFICATION</scope>
</reference>
<reference evidence="12 14" key="2">
    <citation type="journal article" date="2013" name="Nature">
        <title>Insights into bilaterian evolution from three spiralian genomes.</title>
        <authorList>
            <person name="Simakov O."/>
            <person name="Marletaz F."/>
            <person name="Cho S.J."/>
            <person name="Edsinger-Gonzales E."/>
            <person name="Havlak P."/>
            <person name="Hellsten U."/>
            <person name="Kuo D.H."/>
            <person name="Larsson T."/>
            <person name="Lv J."/>
            <person name="Arendt D."/>
            <person name="Savage R."/>
            <person name="Osoegawa K."/>
            <person name="de Jong P."/>
            <person name="Grimwood J."/>
            <person name="Chapman J.A."/>
            <person name="Shapiro H."/>
            <person name="Aerts A."/>
            <person name="Otillar R.P."/>
            <person name="Terry A.Y."/>
            <person name="Boore J.L."/>
            <person name="Grigoriev I.V."/>
            <person name="Lindberg D.R."/>
            <person name="Seaver E.C."/>
            <person name="Weisblat D.A."/>
            <person name="Putnam N.H."/>
            <person name="Rokhsar D.S."/>
        </authorList>
    </citation>
    <scope>NUCLEOTIDE SEQUENCE</scope>
</reference>
<evidence type="ECO:0000259" key="11">
    <source>
        <dbReference type="PROSITE" id="PS50262"/>
    </source>
</evidence>
<feature type="transmembrane region" description="Helical" evidence="10">
    <location>
        <begin position="12"/>
        <end position="37"/>
    </location>
</feature>
<dbReference type="InParanoid" id="T1EHQ7"/>
<dbReference type="AlphaFoldDB" id="T1EHQ7"/>
<keyword evidence="3 10" id="KW-0812">Transmembrane</keyword>
<evidence type="ECO:0000256" key="2">
    <source>
        <dbReference type="ARBA" id="ARBA00022475"/>
    </source>
</evidence>
<dbReference type="InterPro" id="IPR000276">
    <property type="entry name" value="GPCR_Rhodpsn"/>
</dbReference>
<evidence type="ECO:0000256" key="10">
    <source>
        <dbReference type="SAM" id="Phobius"/>
    </source>
</evidence>
<dbReference type="GO" id="GO:0005886">
    <property type="term" value="C:plasma membrane"/>
    <property type="evidence" value="ECO:0007669"/>
    <property type="project" value="UniProtKB-SubCell"/>
</dbReference>
<evidence type="ECO:0000256" key="7">
    <source>
        <dbReference type="ARBA" id="ARBA00023170"/>
    </source>
</evidence>
<keyword evidence="4 10" id="KW-1133">Transmembrane helix</keyword>
<dbReference type="KEGG" id="hro:HELRODRAFT_128882"/>
<dbReference type="Pfam" id="PF00001">
    <property type="entry name" value="7tm_1"/>
    <property type="match status" value="1"/>
</dbReference>
<dbReference type="EMBL" id="KB096277">
    <property type="protein sequence ID" value="ESO06757.1"/>
    <property type="molecule type" value="Genomic_DNA"/>
</dbReference>
<evidence type="ECO:0000256" key="1">
    <source>
        <dbReference type="ARBA" id="ARBA00004651"/>
    </source>
</evidence>
<dbReference type="SUPFAM" id="SSF81321">
    <property type="entry name" value="Family A G protein-coupled receptor-like"/>
    <property type="match status" value="1"/>
</dbReference>
<dbReference type="OMA" id="FKETIQC"/>
<dbReference type="PRINTS" id="PR00237">
    <property type="entry name" value="GPCRRHODOPSN"/>
</dbReference>
<feature type="domain" description="G-protein coupled receptors family 1 profile" evidence="11">
    <location>
        <begin position="1"/>
        <end position="68"/>
    </location>
</feature>
<protein>
    <recommendedName>
        <fullName evidence="11">G-protein coupled receptors family 1 profile domain-containing protein</fullName>
    </recommendedName>
</protein>
<organism evidence="13 14">
    <name type="scientific">Helobdella robusta</name>
    <name type="common">Californian leech</name>
    <dbReference type="NCBI Taxonomy" id="6412"/>
    <lineage>
        <taxon>Eukaryota</taxon>
        <taxon>Metazoa</taxon>
        <taxon>Spiralia</taxon>
        <taxon>Lophotrochozoa</taxon>
        <taxon>Annelida</taxon>
        <taxon>Clitellata</taxon>
        <taxon>Hirudinea</taxon>
        <taxon>Rhynchobdellida</taxon>
        <taxon>Glossiphoniidae</taxon>
        <taxon>Helobdella</taxon>
    </lineage>
</organism>
<dbReference type="PROSITE" id="PS50262">
    <property type="entry name" value="G_PROTEIN_RECEP_F1_2"/>
    <property type="match status" value="1"/>
</dbReference>
<comment type="subcellular location">
    <subcellularLocation>
        <location evidence="1">Cell membrane</location>
        <topology evidence="1">Multi-pass membrane protein</topology>
    </subcellularLocation>
</comment>
<reference evidence="14" key="1">
    <citation type="submission" date="2012-12" db="EMBL/GenBank/DDBJ databases">
        <authorList>
            <person name="Hellsten U."/>
            <person name="Grimwood J."/>
            <person name="Chapman J.A."/>
            <person name="Shapiro H."/>
            <person name="Aerts A."/>
            <person name="Otillar R.P."/>
            <person name="Terry A.Y."/>
            <person name="Boore J.L."/>
            <person name="Simakov O."/>
            <person name="Marletaz F."/>
            <person name="Cho S.-J."/>
            <person name="Edsinger-Gonzales E."/>
            <person name="Havlak P."/>
            <person name="Kuo D.-H."/>
            <person name="Larsson T."/>
            <person name="Lv J."/>
            <person name="Arendt D."/>
            <person name="Savage R."/>
            <person name="Osoegawa K."/>
            <person name="de Jong P."/>
            <person name="Lindberg D.R."/>
            <person name="Seaver E.C."/>
            <person name="Weisblat D.A."/>
            <person name="Putnam N.H."/>
            <person name="Grigoriev I.V."/>
            <person name="Rokhsar D.S."/>
        </authorList>
    </citation>
    <scope>NUCLEOTIDE SEQUENCE</scope>
</reference>
<keyword evidence="9" id="KW-0807">Transducer</keyword>
<keyword evidence="6 10" id="KW-0472">Membrane</keyword>
<dbReference type="CTD" id="20196107"/>
<keyword evidence="8" id="KW-0325">Glycoprotein</keyword>
<dbReference type="EMBL" id="AMQM01011349">
    <property type="status" value="NOT_ANNOTATED_CDS"/>
    <property type="molecule type" value="Genomic_DNA"/>
</dbReference>
<sequence>IRRKTARTRERRATLVLGVVMATFILCWLPFFFFYPLSKLTGLDIPGTLFTLFFWLGYVNSALNPVIYTLFNRDFRAAFGCLLKRCCWC</sequence>
<dbReference type="PANTHER" id="PTHR24248:SF174">
    <property type="entry name" value="TYRAMINE_OCTOPAMINE RECEPTOR"/>
    <property type="match status" value="1"/>
</dbReference>
<name>T1EHQ7_HELRO</name>
<accession>T1EHQ7</accession>
<keyword evidence="7" id="KW-0675">Receptor</keyword>
<evidence type="ECO:0000313" key="12">
    <source>
        <dbReference type="EMBL" id="ESO06757.1"/>
    </source>
</evidence>
<dbReference type="STRING" id="6412.T1EHQ7"/>
<evidence type="ECO:0000256" key="6">
    <source>
        <dbReference type="ARBA" id="ARBA00023136"/>
    </source>
</evidence>
<dbReference type="EnsemblMetazoa" id="HelroT128882">
    <property type="protein sequence ID" value="HelroP128882"/>
    <property type="gene ID" value="HelroG128882"/>
</dbReference>